<comment type="catalytic activity">
    <reaction evidence="4">
        <text>a phosphate monoester + H2O = an alcohol + phosphate</text>
        <dbReference type="Rhea" id="RHEA:15017"/>
        <dbReference type="ChEBI" id="CHEBI:15377"/>
        <dbReference type="ChEBI" id="CHEBI:30879"/>
        <dbReference type="ChEBI" id="CHEBI:43474"/>
        <dbReference type="ChEBI" id="CHEBI:67140"/>
        <dbReference type="EC" id="3.1.3.2"/>
    </reaction>
</comment>
<dbReference type="AlphaFoldDB" id="A0A427XF33"/>
<evidence type="ECO:0000259" key="6">
    <source>
        <dbReference type="Pfam" id="PF14008"/>
    </source>
</evidence>
<proteinExistence type="inferred from homology"/>
<dbReference type="Gene3D" id="3.60.21.10">
    <property type="match status" value="1"/>
</dbReference>
<evidence type="ECO:0000256" key="2">
    <source>
        <dbReference type="ARBA" id="ARBA00022801"/>
    </source>
</evidence>
<organism evidence="8 9">
    <name type="scientific">Apiotrichum porosum</name>
    <dbReference type="NCBI Taxonomy" id="105984"/>
    <lineage>
        <taxon>Eukaryota</taxon>
        <taxon>Fungi</taxon>
        <taxon>Dikarya</taxon>
        <taxon>Basidiomycota</taxon>
        <taxon>Agaricomycotina</taxon>
        <taxon>Tremellomycetes</taxon>
        <taxon>Trichosporonales</taxon>
        <taxon>Trichosporonaceae</taxon>
        <taxon>Apiotrichum</taxon>
    </lineage>
</organism>
<dbReference type="GeneID" id="39587973"/>
<dbReference type="InterPro" id="IPR025733">
    <property type="entry name" value="PAPs_C"/>
</dbReference>
<dbReference type="InterPro" id="IPR008963">
    <property type="entry name" value="Purple_acid_Pase-like_N"/>
</dbReference>
<dbReference type="PANTHER" id="PTHR22953">
    <property type="entry name" value="ACID PHOSPHATASE RELATED"/>
    <property type="match status" value="1"/>
</dbReference>
<dbReference type="PANTHER" id="PTHR22953:SF153">
    <property type="entry name" value="PURPLE ACID PHOSPHATASE"/>
    <property type="match status" value="1"/>
</dbReference>
<dbReference type="Gene3D" id="2.60.40.380">
    <property type="entry name" value="Purple acid phosphatase-like, N-terminal"/>
    <property type="match status" value="1"/>
</dbReference>
<dbReference type="InterPro" id="IPR015914">
    <property type="entry name" value="PAPs_N"/>
</dbReference>
<evidence type="ECO:0000313" key="9">
    <source>
        <dbReference type="Proteomes" id="UP000279236"/>
    </source>
</evidence>
<evidence type="ECO:0000313" key="8">
    <source>
        <dbReference type="EMBL" id="RSH77458.1"/>
    </source>
</evidence>
<sequence length="708" mass="78239">MRHAGPSEWGGKRDIHPGFHLLLIVSRRNHVYVDVRQHPQFRNTPVPSRLFIQQVVIIGAEWRLRRDHSAARTSAECMHGARVCVSPSPNLSFIVSTMHWAALLAVLPLIAAAPAPAVRKQPRDVDTTYPYTGPEVPIGDLMDQTIEGNGKGFIRVREPPAVTPAPGITVTNNINVISTALLNGGIQIHFQTPFGIGNDPKVLYGTSPTKLNKSASGTTNTYDRTPPCSMADPTQCSQFFHEVRLTKLSAGQTYYYQIPGGNGTTPSDVLSFTVAPKAGDKGEFTVAIIADMGYTNARGTHERLIDAAQDGAKFVWHGGDTSYADQWYAGILPCEDSWDLCYNGSSSRFPGGTIDETDYYIPVPEGEVASQGSPWGGDISAIYETNWDLWQQWMNSITKHIPYMIAPGNHEAACAEFDGPNNELSAYLDDDQPVGSHKANKTITYYSCPPSQRNFTAYTHRFGMPGDASGGVGNFWYSFDYGQAHFITFDGETDYYQSPEWPFVAELKAGQTSPLKNQTFITDSGPFGRIDGMAYKDNKAYEQYQWLLNDLKKVDRKKTPWVFAQSHRPFWSSEVSSYQAKIRAAYEDLFLEYGVDAYFSGHIHWYERLWPLGKNGTVQHDAIVNNNTYTVKTGTVAHIINGAAGNIESHSELGDGVSTLPITAVLNTVDYGINKLTVYNESTSLVEFVRGSDGSVADFVWLKKAGKK</sequence>
<comment type="caution">
    <text evidence="8">The sequence shown here is derived from an EMBL/GenBank/DDBJ whole genome shotgun (WGS) entry which is preliminary data.</text>
</comment>
<evidence type="ECO:0000259" key="7">
    <source>
        <dbReference type="Pfam" id="PF16656"/>
    </source>
</evidence>
<feature type="domain" description="Purple acid phosphatase N-terminal" evidence="7">
    <location>
        <begin position="177"/>
        <end position="273"/>
    </location>
</feature>
<name>A0A427XF33_9TREE</name>
<dbReference type="SUPFAM" id="SSF56300">
    <property type="entry name" value="Metallo-dependent phosphatases"/>
    <property type="match status" value="1"/>
</dbReference>
<dbReference type="InterPro" id="IPR014390">
    <property type="entry name" value="Acid_Pase_Asper"/>
</dbReference>
<keyword evidence="9" id="KW-1185">Reference proteome</keyword>
<dbReference type="OrthoDB" id="45007at2759"/>
<dbReference type="STRING" id="105984.A0A427XF33"/>
<dbReference type="GO" id="GO:0046872">
    <property type="term" value="F:metal ion binding"/>
    <property type="evidence" value="ECO:0007669"/>
    <property type="project" value="InterPro"/>
</dbReference>
<evidence type="ECO:0000256" key="3">
    <source>
        <dbReference type="ARBA" id="ARBA00023180"/>
    </source>
</evidence>
<feature type="domain" description="Calcineurin-like phosphoesterase" evidence="5">
    <location>
        <begin position="377"/>
        <end position="606"/>
    </location>
</feature>
<dbReference type="InterPro" id="IPR004843">
    <property type="entry name" value="Calcineurin-like_PHP"/>
</dbReference>
<dbReference type="Pfam" id="PF14008">
    <property type="entry name" value="Metallophos_C"/>
    <property type="match status" value="1"/>
</dbReference>
<keyword evidence="2 4" id="KW-0378">Hydrolase</keyword>
<reference evidence="8 9" key="1">
    <citation type="submission" date="2018-11" db="EMBL/GenBank/DDBJ databases">
        <title>Genome sequence of Apiotrichum porosum DSM 27194.</title>
        <authorList>
            <person name="Aliyu H."/>
            <person name="Gorte O."/>
            <person name="Ochsenreither K."/>
        </authorList>
    </citation>
    <scope>NUCLEOTIDE SEQUENCE [LARGE SCALE GENOMIC DNA]</scope>
    <source>
        <strain evidence="8 9">DSM 27194</strain>
    </source>
</reference>
<keyword evidence="3" id="KW-0325">Glycoprotein</keyword>
<dbReference type="InterPro" id="IPR039331">
    <property type="entry name" value="PAPs-like"/>
</dbReference>
<dbReference type="Proteomes" id="UP000279236">
    <property type="component" value="Unassembled WGS sequence"/>
</dbReference>
<dbReference type="EC" id="3.1.3.2" evidence="4"/>
<evidence type="ECO:0000256" key="4">
    <source>
        <dbReference type="RuleBase" id="RU361203"/>
    </source>
</evidence>
<dbReference type="CDD" id="cd00839">
    <property type="entry name" value="MPP_PAPs"/>
    <property type="match status" value="1"/>
</dbReference>
<dbReference type="EMBL" id="RSCE01000016">
    <property type="protein sequence ID" value="RSH77458.1"/>
    <property type="molecule type" value="Genomic_DNA"/>
</dbReference>
<keyword evidence="1" id="KW-0732">Signal</keyword>
<dbReference type="Pfam" id="PF00149">
    <property type="entry name" value="Metallophos"/>
    <property type="match status" value="1"/>
</dbReference>
<dbReference type="GO" id="GO:0003993">
    <property type="term" value="F:acid phosphatase activity"/>
    <property type="evidence" value="ECO:0007669"/>
    <property type="project" value="UniProtKB-EC"/>
</dbReference>
<dbReference type="Pfam" id="PF16656">
    <property type="entry name" value="Pur_ac_phosph_N"/>
    <property type="match status" value="1"/>
</dbReference>
<dbReference type="InterPro" id="IPR041792">
    <property type="entry name" value="MPP_PAP"/>
</dbReference>
<evidence type="ECO:0000259" key="5">
    <source>
        <dbReference type="Pfam" id="PF00149"/>
    </source>
</evidence>
<dbReference type="PIRSF" id="PIRSF000900">
    <property type="entry name" value="Acid_Ptase_Asper"/>
    <property type="match status" value="1"/>
</dbReference>
<evidence type="ECO:0000256" key="1">
    <source>
        <dbReference type="ARBA" id="ARBA00022729"/>
    </source>
</evidence>
<accession>A0A427XF33</accession>
<protein>
    <recommendedName>
        <fullName evidence="4">Purple acid phosphatase</fullName>
        <ecNumber evidence="4">3.1.3.2</ecNumber>
    </recommendedName>
</protein>
<dbReference type="InterPro" id="IPR029052">
    <property type="entry name" value="Metallo-depent_PP-like"/>
</dbReference>
<dbReference type="RefSeq" id="XP_028472605.1">
    <property type="nucleotide sequence ID" value="XM_028619109.1"/>
</dbReference>
<dbReference type="SUPFAM" id="SSF49363">
    <property type="entry name" value="Purple acid phosphatase, N-terminal domain"/>
    <property type="match status" value="1"/>
</dbReference>
<feature type="domain" description="Purple acid phosphatase C-terminal" evidence="6">
    <location>
        <begin position="638"/>
        <end position="698"/>
    </location>
</feature>
<gene>
    <name evidence="8" type="ORF">EHS24_003430</name>
</gene>
<comment type="similarity">
    <text evidence="4">Belongs to the metallophosphoesterase superfamily. Purple acid phosphatase family.</text>
</comment>